<keyword evidence="4" id="KW-0677">Repeat</keyword>
<dbReference type="InterPro" id="IPR036116">
    <property type="entry name" value="FN3_sf"/>
</dbReference>
<feature type="compositionally biased region" description="Polar residues" evidence="8">
    <location>
        <begin position="252"/>
        <end position="261"/>
    </location>
</feature>
<dbReference type="PANTHER" id="PTHR44170:SF29">
    <property type="entry name" value="NEOGENIN"/>
    <property type="match status" value="1"/>
</dbReference>
<accession>T1JP45</accession>
<dbReference type="CDD" id="cd00063">
    <property type="entry name" value="FN3"/>
    <property type="match status" value="3"/>
</dbReference>
<feature type="domain" description="Fibronectin type-III" evidence="9">
    <location>
        <begin position="196"/>
        <end position="313"/>
    </location>
</feature>
<protein>
    <recommendedName>
        <fullName evidence="9">Fibronectin type-III domain-containing protein</fullName>
    </recommendedName>
</protein>
<keyword evidence="7" id="KW-1015">Disulfide bond</keyword>
<reference evidence="11" key="1">
    <citation type="submission" date="2011-05" db="EMBL/GenBank/DDBJ databases">
        <authorList>
            <person name="Richards S.R."/>
            <person name="Qu J."/>
            <person name="Jiang H."/>
            <person name="Jhangiani S.N."/>
            <person name="Agravi P."/>
            <person name="Goodspeed R."/>
            <person name="Gross S."/>
            <person name="Mandapat C."/>
            <person name="Jackson L."/>
            <person name="Mathew T."/>
            <person name="Pu L."/>
            <person name="Thornton R."/>
            <person name="Saada N."/>
            <person name="Wilczek-Boney K.B."/>
            <person name="Lee S."/>
            <person name="Kovar C."/>
            <person name="Wu Y."/>
            <person name="Scherer S.E."/>
            <person name="Worley K.C."/>
            <person name="Muzny D.M."/>
            <person name="Gibbs R."/>
        </authorList>
    </citation>
    <scope>NUCLEOTIDE SEQUENCE</scope>
    <source>
        <strain evidence="11">Brora</strain>
    </source>
</reference>
<dbReference type="SMART" id="SM00060">
    <property type="entry name" value="FN3"/>
    <property type="match status" value="3"/>
</dbReference>
<dbReference type="eggNOG" id="KOG3510">
    <property type="taxonomic scope" value="Eukaryota"/>
</dbReference>
<feature type="domain" description="Fibronectin type-III" evidence="9">
    <location>
        <begin position="97"/>
        <end position="192"/>
    </location>
</feature>
<dbReference type="PhylomeDB" id="T1JP45"/>
<keyword evidence="2" id="KW-0812">Transmembrane</keyword>
<dbReference type="EMBL" id="JH431984">
    <property type="status" value="NOT_ANNOTATED_CDS"/>
    <property type="molecule type" value="Genomic_DNA"/>
</dbReference>
<evidence type="ECO:0000256" key="5">
    <source>
        <dbReference type="ARBA" id="ARBA00022989"/>
    </source>
</evidence>
<dbReference type="STRING" id="126957.T1JP45"/>
<dbReference type="GO" id="GO:0016020">
    <property type="term" value="C:membrane"/>
    <property type="evidence" value="ECO:0007669"/>
    <property type="project" value="UniProtKB-SubCell"/>
</dbReference>
<dbReference type="FunFam" id="2.60.40.10:FF:000093">
    <property type="entry name" value="Down syndrome cell adhesion molecule, isoform B"/>
    <property type="match status" value="1"/>
</dbReference>
<evidence type="ECO:0000259" key="9">
    <source>
        <dbReference type="PROSITE" id="PS50853"/>
    </source>
</evidence>
<dbReference type="SUPFAM" id="SSF49265">
    <property type="entry name" value="Fibronectin type III"/>
    <property type="match status" value="2"/>
</dbReference>
<evidence type="ECO:0000256" key="1">
    <source>
        <dbReference type="ARBA" id="ARBA00004370"/>
    </source>
</evidence>
<dbReference type="Gene3D" id="2.60.40.10">
    <property type="entry name" value="Immunoglobulins"/>
    <property type="match status" value="3"/>
</dbReference>
<keyword evidence="6" id="KW-0472">Membrane</keyword>
<evidence type="ECO:0000256" key="3">
    <source>
        <dbReference type="ARBA" id="ARBA00022729"/>
    </source>
</evidence>
<organism evidence="10 11">
    <name type="scientific">Strigamia maritima</name>
    <name type="common">European centipede</name>
    <name type="synonym">Geophilus maritimus</name>
    <dbReference type="NCBI Taxonomy" id="126957"/>
    <lineage>
        <taxon>Eukaryota</taxon>
        <taxon>Metazoa</taxon>
        <taxon>Ecdysozoa</taxon>
        <taxon>Arthropoda</taxon>
        <taxon>Myriapoda</taxon>
        <taxon>Chilopoda</taxon>
        <taxon>Pleurostigmophora</taxon>
        <taxon>Geophilomorpha</taxon>
        <taxon>Linotaeniidae</taxon>
        <taxon>Strigamia</taxon>
    </lineage>
</organism>
<feature type="region of interest" description="Disordered" evidence="8">
    <location>
        <begin position="240"/>
        <end position="262"/>
    </location>
</feature>
<dbReference type="InterPro" id="IPR003961">
    <property type="entry name" value="FN3_dom"/>
</dbReference>
<feature type="domain" description="Fibronectin type-III" evidence="9">
    <location>
        <begin position="1"/>
        <end position="92"/>
    </location>
</feature>
<proteinExistence type="predicted"/>
<name>T1JP45_STRMM</name>
<dbReference type="GO" id="GO:0098609">
    <property type="term" value="P:cell-cell adhesion"/>
    <property type="evidence" value="ECO:0007669"/>
    <property type="project" value="TreeGrafter"/>
</dbReference>
<dbReference type="PANTHER" id="PTHR44170">
    <property type="entry name" value="PROTEIN SIDEKICK"/>
    <property type="match status" value="1"/>
</dbReference>
<dbReference type="EnsemblMetazoa" id="SMAR015621-RA">
    <property type="protein sequence ID" value="SMAR015621-PA"/>
    <property type="gene ID" value="SMAR015621"/>
</dbReference>
<sequence>MDPQTLRVMWKPPPKEMWNGAIRGYYVGFRISGTEDPFNVQTVEVPDEYMEEMKLRIPDLQKYTQYGVMVQAFNDKGLGPKSEEIVVMTSEDVPSRPPQNVRCSVTSSSILHVTWQPPPADALNGILRGYKIGYKNMEEWSGSKIGFTQTTATYKTLENLEKNANYSVQIMGYTNMGEGVKSEAVYCKTKEDVPAPPAEIKVLPLSTETVLVVWKPPSRPNGYIIKYNVYARELEDENKLRSETHSSRDAMQRTSQHNFPTKHSVRGDAVQYEVKGLKANQRYEFWVTATTAVGEGKSTAIIAEALMGTICESLD</sequence>
<dbReference type="HOGENOM" id="CLU_076730_0_0_1"/>
<dbReference type="Pfam" id="PF00041">
    <property type="entry name" value="fn3"/>
    <property type="match status" value="3"/>
</dbReference>
<dbReference type="FunFam" id="2.60.40.10:FF:000028">
    <property type="entry name" value="Neuronal cell adhesion molecule"/>
    <property type="match status" value="1"/>
</dbReference>
<dbReference type="PROSITE" id="PS50853">
    <property type="entry name" value="FN3"/>
    <property type="match status" value="3"/>
</dbReference>
<evidence type="ECO:0000256" key="6">
    <source>
        <dbReference type="ARBA" id="ARBA00023136"/>
    </source>
</evidence>
<dbReference type="PRINTS" id="PR00014">
    <property type="entry name" value="FNTYPEIII"/>
</dbReference>
<reference evidence="10" key="2">
    <citation type="submission" date="2015-02" db="UniProtKB">
        <authorList>
            <consortium name="EnsemblMetazoa"/>
        </authorList>
    </citation>
    <scope>IDENTIFICATION</scope>
</reference>
<evidence type="ECO:0000256" key="7">
    <source>
        <dbReference type="ARBA" id="ARBA00023157"/>
    </source>
</evidence>
<evidence type="ECO:0000256" key="8">
    <source>
        <dbReference type="SAM" id="MobiDB-lite"/>
    </source>
</evidence>
<evidence type="ECO:0000256" key="4">
    <source>
        <dbReference type="ARBA" id="ARBA00022737"/>
    </source>
</evidence>
<evidence type="ECO:0000256" key="2">
    <source>
        <dbReference type="ARBA" id="ARBA00022692"/>
    </source>
</evidence>
<dbReference type="Proteomes" id="UP000014500">
    <property type="component" value="Unassembled WGS sequence"/>
</dbReference>
<feature type="compositionally biased region" description="Basic and acidic residues" evidence="8">
    <location>
        <begin position="240"/>
        <end position="251"/>
    </location>
</feature>
<comment type="subcellular location">
    <subcellularLocation>
        <location evidence="1">Membrane</location>
    </subcellularLocation>
</comment>
<evidence type="ECO:0000313" key="11">
    <source>
        <dbReference type="Proteomes" id="UP000014500"/>
    </source>
</evidence>
<dbReference type="InterPro" id="IPR013783">
    <property type="entry name" value="Ig-like_fold"/>
</dbReference>
<keyword evidence="3" id="KW-0732">Signal</keyword>
<dbReference type="AlphaFoldDB" id="T1JP45"/>
<keyword evidence="5" id="KW-1133">Transmembrane helix</keyword>
<evidence type="ECO:0000313" key="10">
    <source>
        <dbReference type="EnsemblMetazoa" id="SMAR015621-PA"/>
    </source>
</evidence>
<keyword evidence="11" id="KW-1185">Reference proteome</keyword>
<dbReference type="OMA" id="PANIRGH"/>